<dbReference type="Pfam" id="PF00186">
    <property type="entry name" value="DHFR_1"/>
    <property type="match status" value="1"/>
</dbReference>
<dbReference type="PIRSF" id="PIRSF000194">
    <property type="entry name" value="DHFR"/>
    <property type="match status" value="1"/>
</dbReference>
<dbReference type="PROSITE" id="PS00075">
    <property type="entry name" value="DHFR_1"/>
    <property type="match status" value="1"/>
</dbReference>
<dbReference type="InterPro" id="IPR012259">
    <property type="entry name" value="DHFR"/>
</dbReference>
<dbReference type="PROSITE" id="PS51330">
    <property type="entry name" value="DHFR_2"/>
    <property type="match status" value="1"/>
</dbReference>
<dbReference type="CDD" id="cd00209">
    <property type="entry name" value="DHFR"/>
    <property type="match status" value="1"/>
</dbReference>
<dbReference type="Proteomes" id="UP000514720">
    <property type="component" value="Chromosome"/>
</dbReference>
<protein>
    <recommendedName>
        <fullName evidence="3 7">Dihydrofolate reductase</fullName>
        <ecNumber evidence="3 7">1.5.1.3</ecNumber>
    </recommendedName>
</protein>
<dbReference type="EC" id="1.5.1.3" evidence="3 7"/>
<evidence type="ECO:0000256" key="3">
    <source>
        <dbReference type="ARBA" id="ARBA00012856"/>
    </source>
</evidence>
<keyword evidence="4 7" id="KW-0554">One-carbon metabolism</keyword>
<dbReference type="GO" id="GO:0004146">
    <property type="term" value="F:dihydrofolate reductase activity"/>
    <property type="evidence" value="ECO:0007669"/>
    <property type="project" value="UniProtKB-EC"/>
</dbReference>
<keyword evidence="6 7" id="KW-0560">Oxidoreductase</keyword>
<evidence type="ECO:0000256" key="4">
    <source>
        <dbReference type="ARBA" id="ARBA00022563"/>
    </source>
</evidence>
<dbReference type="KEGG" id="xcl:G4Z02_08715"/>
<organism evidence="10 11">
    <name type="scientific">Candidatus Xianfuyuplasma coldseepsis</name>
    <dbReference type="NCBI Taxonomy" id="2782163"/>
    <lineage>
        <taxon>Bacteria</taxon>
        <taxon>Bacillati</taxon>
        <taxon>Mycoplasmatota</taxon>
        <taxon>Mollicutes</taxon>
        <taxon>Candidatus Izemoplasmatales</taxon>
        <taxon>Candidatus Izemoplasmataceae</taxon>
        <taxon>Candidatus Xianfuyuplasma</taxon>
    </lineage>
</organism>
<reference evidence="10 11" key="1">
    <citation type="submission" date="2020-02" db="EMBL/GenBank/DDBJ databases">
        <authorList>
            <person name="Zheng R.K."/>
            <person name="Sun C.M."/>
        </authorList>
    </citation>
    <scope>NUCLEOTIDE SEQUENCE [LARGE SCALE GENOMIC DNA]</scope>
    <source>
        <strain evidence="11">zrk13</strain>
    </source>
</reference>
<dbReference type="InterPro" id="IPR001796">
    <property type="entry name" value="DHFR_dom"/>
</dbReference>
<dbReference type="GO" id="GO:0046654">
    <property type="term" value="P:tetrahydrofolate biosynthetic process"/>
    <property type="evidence" value="ECO:0007669"/>
    <property type="project" value="UniProtKB-UniPathway"/>
</dbReference>
<evidence type="ECO:0000256" key="2">
    <source>
        <dbReference type="ARBA" id="ARBA00009539"/>
    </source>
</evidence>
<dbReference type="GO" id="GO:0046452">
    <property type="term" value="P:dihydrofolate metabolic process"/>
    <property type="evidence" value="ECO:0007669"/>
    <property type="project" value="TreeGrafter"/>
</dbReference>
<dbReference type="UniPathway" id="UPA00077">
    <property type="reaction ID" value="UER00158"/>
</dbReference>
<dbReference type="PANTHER" id="PTHR48069:SF3">
    <property type="entry name" value="DIHYDROFOLATE REDUCTASE"/>
    <property type="match status" value="1"/>
</dbReference>
<evidence type="ECO:0000313" key="10">
    <source>
        <dbReference type="EMBL" id="QMS85823.1"/>
    </source>
</evidence>
<dbReference type="AlphaFoldDB" id="A0A7L7KSV3"/>
<name>A0A7L7KSV3_9MOLU</name>
<evidence type="ECO:0000256" key="7">
    <source>
        <dbReference type="PIRNR" id="PIRNR000194"/>
    </source>
</evidence>
<sequence>MINLIVAIARNNVIGKGNELPWHYKEDMEYFRRTTLNKTVIMGEATFQSILGYIGKPLPNRTSVIATLSGYQYPGVETTDDIISYLKNFPKDQDIFIIGGKVIYDITLDIADRLYITHIDKDYDGDVYFSEIDYSKYNLVQEQVRGELRFCVYERRAT</sequence>
<evidence type="ECO:0000256" key="1">
    <source>
        <dbReference type="ARBA" id="ARBA00004903"/>
    </source>
</evidence>
<keyword evidence="11" id="KW-1185">Reference proteome</keyword>
<comment type="similarity">
    <text evidence="2 7 8">Belongs to the dihydrofolate reductase family.</text>
</comment>
<comment type="catalytic activity">
    <reaction evidence="7">
        <text>(6S)-5,6,7,8-tetrahydrofolate + NADP(+) = 7,8-dihydrofolate + NADPH + H(+)</text>
        <dbReference type="Rhea" id="RHEA:15009"/>
        <dbReference type="ChEBI" id="CHEBI:15378"/>
        <dbReference type="ChEBI" id="CHEBI:57451"/>
        <dbReference type="ChEBI" id="CHEBI:57453"/>
        <dbReference type="ChEBI" id="CHEBI:57783"/>
        <dbReference type="ChEBI" id="CHEBI:58349"/>
        <dbReference type="EC" id="1.5.1.3"/>
    </reaction>
</comment>
<comment type="pathway">
    <text evidence="1 7">Cofactor biosynthesis; tetrahydrofolate biosynthesis; 5,6,7,8-tetrahydrofolate from 7,8-dihydrofolate: step 1/1.</text>
</comment>
<proteinExistence type="inferred from homology"/>
<dbReference type="EMBL" id="CP048914">
    <property type="protein sequence ID" value="QMS85823.1"/>
    <property type="molecule type" value="Genomic_DNA"/>
</dbReference>
<evidence type="ECO:0000256" key="5">
    <source>
        <dbReference type="ARBA" id="ARBA00022857"/>
    </source>
</evidence>
<evidence type="ECO:0000259" key="9">
    <source>
        <dbReference type="PROSITE" id="PS51330"/>
    </source>
</evidence>
<evidence type="ECO:0000256" key="6">
    <source>
        <dbReference type="ARBA" id="ARBA00023002"/>
    </source>
</evidence>
<dbReference type="PRINTS" id="PR00070">
    <property type="entry name" value="DHFR"/>
</dbReference>
<dbReference type="GO" id="GO:0046655">
    <property type="term" value="P:folic acid metabolic process"/>
    <property type="evidence" value="ECO:0007669"/>
    <property type="project" value="TreeGrafter"/>
</dbReference>
<gene>
    <name evidence="10" type="ORF">G4Z02_08715</name>
</gene>
<dbReference type="PANTHER" id="PTHR48069">
    <property type="entry name" value="DIHYDROFOLATE REDUCTASE"/>
    <property type="match status" value="1"/>
</dbReference>
<dbReference type="GO" id="GO:0006730">
    <property type="term" value="P:one-carbon metabolic process"/>
    <property type="evidence" value="ECO:0007669"/>
    <property type="project" value="UniProtKB-KW"/>
</dbReference>
<feature type="domain" description="DHFR" evidence="9">
    <location>
        <begin position="1"/>
        <end position="158"/>
    </location>
</feature>
<dbReference type="SUPFAM" id="SSF53597">
    <property type="entry name" value="Dihydrofolate reductase-like"/>
    <property type="match status" value="1"/>
</dbReference>
<comment type="function">
    <text evidence="7">Key enzyme in folate metabolism. Catalyzes an essential reaction for de novo glycine and purine synthesis, and for DNA precursor synthesis.</text>
</comment>
<evidence type="ECO:0000313" key="11">
    <source>
        <dbReference type="Proteomes" id="UP000514720"/>
    </source>
</evidence>
<keyword evidence="5 7" id="KW-0521">NADP</keyword>
<dbReference type="InterPro" id="IPR017925">
    <property type="entry name" value="DHFR_CS"/>
</dbReference>
<dbReference type="GO" id="GO:0050661">
    <property type="term" value="F:NADP binding"/>
    <property type="evidence" value="ECO:0007669"/>
    <property type="project" value="InterPro"/>
</dbReference>
<accession>A0A7L7KSV3</accession>
<dbReference type="RefSeq" id="WP_258877633.1">
    <property type="nucleotide sequence ID" value="NZ_CP048914.1"/>
</dbReference>
<dbReference type="Gene3D" id="3.40.430.10">
    <property type="entry name" value="Dihydrofolate Reductase, subunit A"/>
    <property type="match status" value="1"/>
</dbReference>
<dbReference type="InterPro" id="IPR024072">
    <property type="entry name" value="DHFR-like_dom_sf"/>
</dbReference>
<evidence type="ECO:0000256" key="8">
    <source>
        <dbReference type="RuleBase" id="RU004474"/>
    </source>
</evidence>
<dbReference type="GO" id="GO:0005829">
    <property type="term" value="C:cytosol"/>
    <property type="evidence" value="ECO:0007669"/>
    <property type="project" value="TreeGrafter"/>
</dbReference>